<comment type="catalytic activity">
    <reaction evidence="1">
        <text>(E)-4-coumarate + H(+) = 4-vinylphenol + CO2</text>
        <dbReference type="Rhea" id="RHEA:33227"/>
        <dbReference type="ChEBI" id="CHEBI:1883"/>
        <dbReference type="ChEBI" id="CHEBI:12876"/>
        <dbReference type="ChEBI" id="CHEBI:15378"/>
        <dbReference type="ChEBI" id="CHEBI:16526"/>
        <dbReference type="EC" id="4.1.1.102"/>
    </reaction>
</comment>
<evidence type="ECO:0000256" key="1">
    <source>
        <dbReference type="HAMAP-Rule" id="MF_03196"/>
    </source>
</evidence>
<evidence type="ECO:0000259" key="3">
    <source>
        <dbReference type="Pfam" id="PF20695"/>
    </source>
</evidence>
<dbReference type="InterPro" id="IPR002830">
    <property type="entry name" value="UbiD"/>
</dbReference>
<dbReference type="GO" id="GO:0016831">
    <property type="term" value="F:carboxy-lyase activity"/>
    <property type="evidence" value="ECO:0007669"/>
    <property type="project" value="UniProtKB-UniRule"/>
</dbReference>
<dbReference type="GO" id="GO:0005737">
    <property type="term" value="C:cytoplasm"/>
    <property type="evidence" value="ECO:0007669"/>
    <property type="project" value="UniProtKB-SubCell"/>
</dbReference>
<comment type="similarity">
    <text evidence="1">Belongs to the UbiD family. UbiD-like/FDC subfamily.</text>
</comment>
<dbReference type="OrthoDB" id="4878259at2759"/>
<keyword evidence="6" id="KW-1185">Reference proteome</keyword>
<keyword evidence="1" id="KW-0210">Decarboxylase</keyword>
<feature type="binding site" evidence="1">
    <location>
        <position position="245"/>
    </location>
    <ligand>
        <name>Mn(2+)</name>
        <dbReference type="ChEBI" id="CHEBI:29035"/>
    </ligand>
</feature>
<comment type="catalytic activity">
    <reaction evidence="1">
        <text>(E)-ferulate + H(+) = 2-methoxy-4-vinylphenol + CO2</text>
        <dbReference type="Rhea" id="RHEA:33807"/>
        <dbReference type="ChEBI" id="CHEBI:15378"/>
        <dbReference type="ChEBI" id="CHEBI:16526"/>
        <dbReference type="ChEBI" id="CHEBI:29749"/>
        <dbReference type="ChEBI" id="CHEBI:42438"/>
        <dbReference type="EC" id="4.1.1.102"/>
    </reaction>
</comment>
<keyword evidence="1" id="KW-0963">Cytoplasm</keyword>
<dbReference type="InterPro" id="IPR049381">
    <property type="entry name" value="UbiD-like_C"/>
</dbReference>
<feature type="binding site" evidence="1">
    <location>
        <position position="245"/>
    </location>
    <ligand>
        <name>prenylated FMN</name>
        <dbReference type="ChEBI" id="CHEBI:87746"/>
    </ligand>
</feature>
<dbReference type="Proteomes" id="UP000813385">
    <property type="component" value="Unassembled WGS sequence"/>
</dbReference>
<dbReference type="HAMAP" id="MF_01983">
    <property type="entry name" value="UbiD_FDC"/>
    <property type="match status" value="1"/>
</dbReference>
<keyword evidence="1" id="KW-0456">Lyase</keyword>
<dbReference type="PANTHER" id="PTHR30108">
    <property type="entry name" value="3-OCTAPRENYL-4-HYDROXYBENZOATE CARBOXY-LYASE-RELATED"/>
    <property type="match status" value="1"/>
</dbReference>
<feature type="binding site" evidence="1">
    <location>
        <begin position="202"/>
        <end position="203"/>
    </location>
    <ligand>
        <name>prenylated FMN</name>
        <dbReference type="ChEBI" id="CHEBI:87746"/>
    </ligand>
</feature>
<accession>A0A8K0T9B8</accession>
<gene>
    <name evidence="1" type="primary">FDC1</name>
    <name evidence="5" type="ORF">B0T11DRAFT_230972</name>
</gene>
<feature type="binding site" evidence="1">
    <location>
        <position position="203"/>
    </location>
    <ligand>
        <name>Mn(2+)</name>
        <dbReference type="ChEBI" id="CHEBI:29035"/>
    </ligand>
</feature>
<feature type="domain" description="3-octaprenyl-4-hydroxybenzoate carboxy-lyase-like Rift-related" evidence="2">
    <location>
        <begin position="131"/>
        <end position="330"/>
    </location>
</feature>
<comment type="subcellular location">
    <subcellularLocation>
        <location evidence="1">Cytoplasm</location>
    </subcellularLocation>
</comment>
<protein>
    <recommendedName>
        <fullName evidence="1">Ferulic acid decarboxylase 1</fullName>
        <ecNumber evidence="1">4.1.1.102</ecNumber>
    </recommendedName>
    <alternativeName>
        <fullName evidence="1">Phenacrylate decarboxylase</fullName>
    </alternativeName>
</protein>
<feature type="binding site" evidence="1">
    <location>
        <position position="180"/>
    </location>
    <ligand>
        <name>Mn(2+)</name>
        <dbReference type="ChEBI" id="CHEBI:29035"/>
    </ligand>
</feature>
<dbReference type="EC" id="4.1.1.102" evidence="1"/>
<sequence length="512" mass="57184">MDAAAHRTTEGSVDAVEAQLDFRKFIDILREDGDLAEIDDEVDPHLEVGAIVRRVSEIRAKAPLFNNVRGARNGLWRIFGNAASLRSSERERFGRVARNLGLPRDASWKDISDRFIAWKKATPLPPNILPTGPCKENKMFGDEIDLEALPAPYLHEGDGGKYLQTYGIHVLQTPDRSWTNWSIFRGMVHDRNHLVCLVGGGQHNSIIRDLWLKEGRDEMPWALAMGVPPIASVVASMPVPEGVSESEYIGAVTGRPLDLVRCELNDLLVPANSEIILEGTMSFTRKGPEGPFGDYLALVFEDEQKLGPLFRVDAITYRDDAILPVSCPGQIVDESHTTAQLAAPELLLLCQAHGLPVKEAFAPAETLATWCALQIDTATLRAMRTTPADFCRRLGEIAFKDKSCMLINRLLIVGDDINVYDWNKVMWAFTTRCRPGHDDHLFDDVRSHPLTPYMSQVPGAPRQGGKLVSDCLLASEYEKPRDFKHVDFESSYPEDIKKKVLERWEGMGFGKN</sequence>
<dbReference type="GO" id="GO:0033494">
    <property type="term" value="P:ferulate metabolic process"/>
    <property type="evidence" value="ECO:0007669"/>
    <property type="project" value="UniProtKB-UniRule"/>
</dbReference>
<evidence type="ECO:0000259" key="4">
    <source>
        <dbReference type="Pfam" id="PF20696"/>
    </source>
</evidence>
<name>A0A8K0T9B8_9PEZI</name>
<comment type="caution">
    <text evidence="1">Lacks conserved residue(s) required for the propagation of feature annotation.</text>
</comment>
<keyword evidence="1" id="KW-0479">Metal-binding</keyword>
<dbReference type="SUPFAM" id="SSF50475">
    <property type="entry name" value="FMN-binding split barrel"/>
    <property type="match status" value="1"/>
</dbReference>
<comment type="cofactor">
    <cofactor evidence="1">
        <name>Mn(2+)</name>
        <dbReference type="ChEBI" id="CHEBI:29035"/>
    </cofactor>
</comment>
<feature type="domain" description="3-octaprenyl-4-hydroxybenzoate carboxy-lyase-like N-terminal" evidence="3">
    <location>
        <begin position="26"/>
        <end position="114"/>
    </location>
</feature>
<comment type="catalytic activity">
    <reaction evidence="1">
        <text>(E)-cinnamate + H(+) = styrene + CO2</text>
        <dbReference type="Rhea" id="RHEA:46920"/>
        <dbReference type="ChEBI" id="CHEBI:15378"/>
        <dbReference type="ChEBI" id="CHEBI:15669"/>
        <dbReference type="ChEBI" id="CHEBI:16526"/>
        <dbReference type="ChEBI" id="CHEBI:27452"/>
        <dbReference type="EC" id="4.1.1.102"/>
    </reaction>
</comment>
<comment type="subunit">
    <text evidence="1">Homodimer. May form higher order oligomers.</text>
</comment>
<dbReference type="Pfam" id="PF20695">
    <property type="entry name" value="UbiD_N"/>
    <property type="match status" value="1"/>
</dbReference>
<organism evidence="5 6">
    <name type="scientific">Plectosphaerella cucumerina</name>
    <dbReference type="NCBI Taxonomy" id="40658"/>
    <lineage>
        <taxon>Eukaryota</taxon>
        <taxon>Fungi</taxon>
        <taxon>Dikarya</taxon>
        <taxon>Ascomycota</taxon>
        <taxon>Pezizomycotina</taxon>
        <taxon>Sordariomycetes</taxon>
        <taxon>Hypocreomycetidae</taxon>
        <taxon>Glomerellales</taxon>
        <taxon>Plectosphaerellaceae</taxon>
        <taxon>Plectosphaerella</taxon>
    </lineage>
</organism>
<dbReference type="InterPro" id="IPR032903">
    <property type="entry name" value="FDC-like"/>
</dbReference>
<dbReference type="PANTHER" id="PTHR30108:SF17">
    <property type="entry name" value="FERULIC ACID DECARBOXYLASE 1"/>
    <property type="match status" value="1"/>
</dbReference>
<comment type="cofactor">
    <cofactor evidence="1">
        <name>prenylated FMN</name>
        <dbReference type="ChEBI" id="CHEBI:87746"/>
    </cofactor>
    <text evidence="1">Binds 1 prenylated FMN per subunit.</text>
</comment>
<dbReference type="InterPro" id="IPR048304">
    <property type="entry name" value="UbiD_Rift_dom"/>
</dbReference>
<dbReference type="GO" id="GO:0046281">
    <property type="term" value="P:cinnamic acid catabolic process"/>
    <property type="evidence" value="ECO:0007669"/>
    <property type="project" value="UniProtKB-UniRule"/>
</dbReference>
<feature type="binding site" evidence="1">
    <location>
        <position position="402"/>
    </location>
    <ligand>
        <name>prenylated FMN</name>
        <dbReference type="ChEBI" id="CHEBI:87746"/>
    </ligand>
</feature>
<feature type="domain" description="3-octaprenyl-4-hydroxybenzoate carboxy-lyase-like C-terminal" evidence="4">
    <location>
        <begin position="342"/>
        <end position="471"/>
    </location>
</feature>
<reference evidence="5" key="1">
    <citation type="journal article" date="2021" name="Nat. Commun.">
        <title>Genetic determinants of endophytism in the Arabidopsis root mycobiome.</title>
        <authorList>
            <person name="Mesny F."/>
            <person name="Miyauchi S."/>
            <person name="Thiergart T."/>
            <person name="Pickel B."/>
            <person name="Atanasova L."/>
            <person name="Karlsson M."/>
            <person name="Huettel B."/>
            <person name="Barry K.W."/>
            <person name="Haridas S."/>
            <person name="Chen C."/>
            <person name="Bauer D."/>
            <person name="Andreopoulos W."/>
            <person name="Pangilinan J."/>
            <person name="LaButti K."/>
            <person name="Riley R."/>
            <person name="Lipzen A."/>
            <person name="Clum A."/>
            <person name="Drula E."/>
            <person name="Henrissat B."/>
            <person name="Kohler A."/>
            <person name="Grigoriev I.V."/>
            <person name="Martin F.M."/>
            <person name="Hacquard S."/>
        </authorList>
    </citation>
    <scope>NUCLEOTIDE SEQUENCE</scope>
    <source>
        <strain evidence="5">MPI-CAGE-AT-0016</strain>
    </source>
</reference>
<evidence type="ECO:0000313" key="6">
    <source>
        <dbReference type="Proteomes" id="UP000813385"/>
    </source>
</evidence>
<dbReference type="GO" id="GO:0046872">
    <property type="term" value="F:metal ion binding"/>
    <property type="evidence" value="ECO:0007669"/>
    <property type="project" value="UniProtKB-KW"/>
</dbReference>
<evidence type="ECO:0000259" key="2">
    <source>
        <dbReference type="Pfam" id="PF01977"/>
    </source>
</evidence>
<dbReference type="Gene3D" id="3.40.1670.10">
    <property type="entry name" value="UbiD C-terminal domain-like"/>
    <property type="match status" value="1"/>
</dbReference>
<dbReference type="Pfam" id="PF01977">
    <property type="entry name" value="UbiD"/>
    <property type="match status" value="1"/>
</dbReference>
<dbReference type="InterPro" id="IPR049383">
    <property type="entry name" value="UbiD-like_N"/>
</dbReference>
<feature type="binding site" evidence="1">
    <location>
        <begin position="180"/>
        <end position="185"/>
    </location>
    <ligand>
        <name>prenylated FMN</name>
        <dbReference type="ChEBI" id="CHEBI:87746"/>
    </ligand>
</feature>
<keyword evidence="1" id="KW-0464">Manganese</keyword>
<dbReference type="Gene3D" id="1.20.5.4570">
    <property type="match status" value="1"/>
</dbReference>
<dbReference type="EMBL" id="JAGPXD010000005">
    <property type="protein sequence ID" value="KAH7354506.1"/>
    <property type="molecule type" value="Genomic_DNA"/>
</dbReference>
<dbReference type="SUPFAM" id="SSF143968">
    <property type="entry name" value="UbiD C-terminal domain-like"/>
    <property type="match status" value="1"/>
</dbReference>
<comment type="function">
    <text evidence="1">Catalyzes the reversible decarboxylation of aromatic carboxylic acids like ferulic acid, p-coumaric acid or cinnamic acid, producing the corresponding vinyl derivatives 4-vinylphenol, 4-vinylguaiacol, and styrene, respectively, which play the role of aroma metabolites.</text>
</comment>
<dbReference type="Pfam" id="PF20696">
    <property type="entry name" value="UbiD_C"/>
    <property type="match status" value="1"/>
</dbReference>
<evidence type="ECO:0000313" key="5">
    <source>
        <dbReference type="EMBL" id="KAH7354506.1"/>
    </source>
</evidence>
<dbReference type="AlphaFoldDB" id="A0A8K0T9B8"/>
<dbReference type="NCBIfam" id="TIGR00148">
    <property type="entry name" value="UbiD family decarboxylase"/>
    <property type="match status" value="1"/>
</dbReference>
<proteinExistence type="inferred from homology"/>
<comment type="caution">
    <text evidence="5">The sequence shown here is derived from an EMBL/GenBank/DDBJ whole genome shotgun (WGS) entry which is preliminary data.</text>
</comment>